<protein>
    <submittedName>
        <fullName evidence="2">Uncharacterized protein</fullName>
    </submittedName>
</protein>
<dbReference type="Proteomes" id="UP001341840">
    <property type="component" value="Unassembled WGS sequence"/>
</dbReference>
<reference evidence="2 3" key="1">
    <citation type="journal article" date="2023" name="Plants (Basel)">
        <title>Bridging the Gap: Combining Genomics and Transcriptomics Approaches to Understand Stylosanthes scabra, an Orphan Legume from the Brazilian Caatinga.</title>
        <authorList>
            <person name="Ferreira-Neto J.R.C."/>
            <person name="da Silva M.D."/>
            <person name="Binneck E."/>
            <person name="de Melo N.F."/>
            <person name="da Silva R.H."/>
            <person name="de Melo A.L.T.M."/>
            <person name="Pandolfi V."/>
            <person name="Bustamante F.O."/>
            <person name="Brasileiro-Vidal A.C."/>
            <person name="Benko-Iseppon A.M."/>
        </authorList>
    </citation>
    <scope>NUCLEOTIDE SEQUENCE [LARGE SCALE GENOMIC DNA]</scope>
    <source>
        <tissue evidence="2">Leaves</tissue>
    </source>
</reference>
<feature type="region of interest" description="Disordered" evidence="1">
    <location>
        <begin position="201"/>
        <end position="225"/>
    </location>
</feature>
<name>A0ABU6RWK7_9FABA</name>
<dbReference type="EMBL" id="JASCZI010032434">
    <property type="protein sequence ID" value="MED6128254.1"/>
    <property type="molecule type" value="Genomic_DNA"/>
</dbReference>
<comment type="caution">
    <text evidence="2">The sequence shown here is derived from an EMBL/GenBank/DDBJ whole genome shotgun (WGS) entry which is preliminary data.</text>
</comment>
<accession>A0ABU6RWK7</accession>
<gene>
    <name evidence="2" type="ORF">PIB30_095877</name>
</gene>
<feature type="non-terminal residue" evidence="2">
    <location>
        <position position="1"/>
    </location>
</feature>
<evidence type="ECO:0000313" key="2">
    <source>
        <dbReference type="EMBL" id="MED6128254.1"/>
    </source>
</evidence>
<organism evidence="2 3">
    <name type="scientific">Stylosanthes scabra</name>
    <dbReference type="NCBI Taxonomy" id="79078"/>
    <lineage>
        <taxon>Eukaryota</taxon>
        <taxon>Viridiplantae</taxon>
        <taxon>Streptophyta</taxon>
        <taxon>Embryophyta</taxon>
        <taxon>Tracheophyta</taxon>
        <taxon>Spermatophyta</taxon>
        <taxon>Magnoliopsida</taxon>
        <taxon>eudicotyledons</taxon>
        <taxon>Gunneridae</taxon>
        <taxon>Pentapetalae</taxon>
        <taxon>rosids</taxon>
        <taxon>fabids</taxon>
        <taxon>Fabales</taxon>
        <taxon>Fabaceae</taxon>
        <taxon>Papilionoideae</taxon>
        <taxon>50 kb inversion clade</taxon>
        <taxon>dalbergioids sensu lato</taxon>
        <taxon>Dalbergieae</taxon>
        <taxon>Pterocarpus clade</taxon>
        <taxon>Stylosanthes</taxon>
    </lineage>
</organism>
<proteinExistence type="predicted"/>
<sequence>ILLDRYKIAEALGYHETGICVFTSSKRDKQLGVDYLVAVKTISENFAEYVNLNPTHKALGVVNAQLHRIINHYLLPQSGSYQRVTFLDTLVLYALLNRIPISFAYLMMRHMFECATRGKNHAGTSDLPRPPSGQRSSIGRKIKKIVKVMKEMMRGITTLVELMIRFSKDRLSQETGDQKDLVKTKQLLQMMNQDLLELEEETYMLDTEDAEETARDEEEEDEEED</sequence>
<evidence type="ECO:0000313" key="3">
    <source>
        <dbReference type="Proteomes" id="UP001341840"/>
    </source>
</evidence>
<evidence type="ECO:0000256" key="1">
    <source>
        <dbReference type="SAM" id="MobiDB-lite"/>
    </source>
</evidence>
<keyword evidence="3" id="KW-1185">Reference proteome</keyword>